<dbReference type="NCBIfam" id="TIGR03930">
    <property type="entry name" value="WXG100_ESAT6"/>
    <property type="match status" value="1"/>
</dbReference>
<organism evidence="2 3">
    <name type="scientific">Leucobacter coleopterorum</name>
    <dbReference type="NCBI Taxonomy" id="2714933"/>
    <lineage>
        <taxon>Bacteria</taxon>
        <taxon>Bacillati</taxon>
        <taxon>Actinomycetota</taxon>
        <taxon>Actinomycetes</taxon>
        <taxon>Micrococcales</taxon>
        <taxon>Microbacteriaceae</taxon>
        <taxon>Leucobacter</taxon>
    </lineage>
</organism>
<evidence type="ECO:0000313" key="2">
    <source>
        <dbReference type="EMBL" id="QIM19347.1"/>
    </source>
</evidence>
<name>A0ABX6JYE8_9MICO</name>
<dbReference type="Gene3D" id="1.10.287.1060">
    <property type="entry name" value="ESAT-6-like"/>
    <property type="match status" value="1"/>
</dbReference>
<keyword evidence="3" id="KW-1185">Reference proteome</keyword>
<dbReference type="EMBL" id="CP049933">
    <property type="protein sequence ID" value="QIM19347.1"/>
    <property type="molecule type" value="Genomic_DNA"/>
</dbReference>
<dbReference type="RefSeq" id="WP_166331591.1">
    <property type="nucleotide sequence ID" value="NZ_CP049933.1"/>
</dbReference>
<dbReference type="InterPro" id="IPR036689">
    <property type="entry name" value="ESAT-6-like_sf"/>
</dbReference>
<dbReference type="InterPro" id="IPR010310">
    <property type="entry name" value="T7SS_ESAT-6-like"/>
</dbReference>
<dbReference type="Proteomes" id="UP000503441">
    <property type="component" value="Chromosome"/>
</dbReference>
<protein>
    <recommendedName>
        <fullName evidence="1">ESAT-6-like protein</fullName>
    </recommendedName>
</protein>
<sequence length="105" mass="11403">MANTISAEEGALRKGQQAVADAKQGIDAQTKAVRNKIQEMSGYWKGAAAGAFTQLMNSWDTETVKLNNVLIELERSMKDTETDQAQTEDSHQQAIRNLGAMMSGA</sequence>
<gene>
    <name evidence="2" type="ORF">G7066_13585</name>
</gene>
<evidence type="ECO:0000256" key="1">
    <source>
        <dbReference type="RuleBase" id="RU362001"/>
    </source>
</evidence>
<comment type="similarity">
    <text evidence="1">Belongs to the WXG100 family.</text>
</comment>
<dbReference type="SUPFAM" id="SSF140453">
    <property type="entry name" value="EsxAB dimer-like"/>
    <property type="match status" value="1"/>
</dbReference>
<evidence type="ECO:0000313" key="3">
    <source>
        <dbReference type="Proteomes" id="UP000503441"/>
    </source>
</evidence>
<dbReference type="Pfam" id="PF06013">
    <property type="entry name" value="WXG100"/>
    <property type="match status" value="1"/>
</dbReference>
<reference evidence="2 3" key="1">
    <citation type="submission" date="2020-03" db="EMBL/GenBank/DDBJ databases">
        <title>Leucobacter sp. nov., isolated from beetles.</title>
        <authorList>
            <person name="Hyun D.-W."/>
            <person name="Bae J.-W."/>
        </authorList>
    </citation>
    <scope>NUCLEOTIDE SEQUENCE [LARGE SCALE GENOMIC DNA]</scope>
    <source>
        <strain evidence="2 3">HDW9A</strain>
    </source>
</reference>
<accession>A0ABX6JYE8</accession>
<proteinExistence type="inferred from homology"/>